<reference evidence="10" key="1">
    <citation type="submission" date="2016-10" db="EMBL/GenBank/DDBJ databases">
        <authorList>
            <person name="Benchimol M."/>
            <person name="Almeida L.G."/>
            <person name="Vasconcelos A.T."/>
            <person name="Perreira-Neves A."/>
            <person name="Rosa I.A."/>
            <person name="Tasca T."/>
            <person name="Bogo M.R."/>
            <person name="de Souza W."/>
        </authorList>
    </citation>
    <scope>NUCLEOTIDE SEQUENCE [LARGE SCALE GENOMIC DNA]</scope>
    <source>
        <strain evidence="10">K</strain>
    </source>
</reference>
<protein>
    <recommendedName>
        <fullName evidence="8">Serine/threonine-protein phosphatase</fullName>
        <ecNumber evidence="8">3.1.3.16</ecNumber>
    </recommendedName>
</protein>
<evidence type="ECO:0000256" key="1">
    <source>
        <dbReference type="ARBA" id="ARBA00001936"/>
    </source>
</evidence>
<keyword evidence="4" id="KW-0904">Protein phosphatase</keyword>
<dbReference type="GO" id="GO:0046872">
    <property type="term" value="F:metal ion binding"/>
    <property type="evidence" value="ECO:0007669"/>
    <property type="project" value="UniProtKB-KW"/>
</dbReference>
<feature type="domain" description="Serine/threonine specific protein phosphatases" evidence="9">
    <location>
        <begin position="125"/>
        <end position="130"/>
    </location>
</feature>
<dbReference type="InterPro" id="IPR050341">
    <property type="entry name" value="PP1_catalytic_subunit"/>
</dbReference>
<dbReference type="PANTHER" id="PTHR11668:SF300">
    <property type="entry name" value="SERINE_THREONINE-PROTEIN PHOSPHATASE"/>
    <property type="match status" value="1"/>
</dbReference>
<dbReference type="InterPro" id="IPR006186">
    <property type="entry name" value="Ser/Thr-sp_prot-phosphatase"/>
</dbReference>
<accession>A0A1J4K0W7</accession>
<dbReference type="GO" id="GO:0005634">
    <property type="term" value="C:nucleus"/>
    <property type="evidence" value="ECO:0007669"/>
    <property type="project" value="TreeGrafter"/>
</dbReference>
<dbReference type="AlphaFoldDB" id="A0A1J4K0W7"/>
<dbReference type="SMART" id="SM00156">
    <property type="entry name" value="PP2Ac"/>
    <property type="match status" value="1"/>
</dbReference>
<evidence type="ECO:0000313" key="11">
    <source>
        <dbReference type="Proteomes" id="UP000179807"/>
    </source>
</evidence>
<gene>
    <name evidence="10" type="ORF">TRFO_27869</name>
</gene>
<keyword evidence="5" id="KW-0464">Manganese</keyword>
<keyword evidence="2" id="KW-0479">Metal-binding</keyword>
<dbReference type="VEuPathDB" id="TrichDB:TRFO_27869"/>
<keyword evidence="3 8" id="KW-0378">Hydrolase</keyword>
<dbReference type="PRINTS" id="PR00114">
    <property type="entry name" value="STPHPHTASE"/>
</dbReference>
<dbReference type="CDD" id="cd00144">
    <property type="entry name" value="MPP_PPP_family"/>
    <property type="match status" value="1"/>
</dbReference>
<keyword evidence="11" id="KW-1185">Reference proteome</keyword>
<evidence type="ECO:0000256" key="4">
    <source>
        <dbReference type="ARBA" id="ARBA00022912"/>
    </source>
</evidence>
<dbReference type="EC" id="3.1.3.16" evidence="8"/>
<dbReference type="GO" id="GO:0005737">
    <property type="term" value="C:cytoplasm"/>
    <property type="evidence" value="ECO:0007669"/>
    <property type="project" value="TreeGrafter"/>
</dbReference>
<evidence type="ECO:0000256" key="8">
    <source>
        <dbReference type="RuleBase" id="RU004273"/>
    </source>
</evidence>
<comment type="catalytic activity">
    <reaction evidence="7 8">
        <text>O-phospho-L-threonyl-[protein] + H2O = L-threonyl-[protein] + phosphate</text>
        <dbReference type="Rhea" id="RHEA:47004"/>
        <dbReference type="Rhea" id="RHEA-COMP:11060"/>
        <dbReference type="Rhea" id="RHEA-COMP:11605"/>
        <dbReference type="ChEBI" id="CHEBI:15377"/>
        <dbReference type="ChEBI" id="CHEBI:30013"/>
        <dbReference type="ChEBI" id="CHEBI:43474"/>
        <dbReference type="ChEBI" id="CHEBI:61977"/>
        <dbReference type="EC" id="3.1.3.16"/>
    </reaction>
</comment>
<evidence type="ECO:0000313" key="10">
    <source>
        <dbReference type="EMBL" id="OHT04602.1"/>
    </source>
</evidence>
<dbReference type="InterPro" id="IPR029052">
    <property type="entry name" value="Metallo-depent_PP-like"/>
</dbReference>
<evidence type="ECO:0000256" key="7">
    <source>
        <dbReference type="ARBA" id="ARBA00048336"/>
    </source>
</evidence>
<dbReference type="RefSeq" id="XP_068357738.1">
    <property type="nucleotide sequence ID" value="XM_068505819.1"/>
</dbReference>
<dbReference type="Proteomes" id="UP000179807">
    <property type="component" value="Unassembled WGS sequence"/>
</dbReference>
<comment type="similarity">
    <text evidence="8">Belongs to the PPP phosphatase family.</text>
</comment>
<dbReference type="InterPro" id="IPR004843">
    <property type="entry name" value="Calcineurin-like_PHP"/>
</dbReference>
<comment type="cofactor">
    <cofactor evidence="1">
        <name>Mn(2+)</name>
        <dbReference type="ChEBI" id="CHEBI:29035"/>
    </cofactor>
</comment>
<dbReference type="SUPFAM" id="SSF56300">
    <property type="entry name" value="Metallo-dependent phosphatases"/>
    <property type="match status" value="1"/>
</dbReference>
<name>A0A1J4K0W7_9EUKA</name>
<dbReference type="Gene3D" id="3.60.21.10">
    <property type="match status" value="1"/>
</dbReference>
<comment type="caution">
    <text evidence="10">The sequence shown here is derived from an EMBL/GenBank/DDBJ whole genome shotgun (WGS) entry which is preliminary data.</text>
</comment>
<evidence type="ECO:0000256" key="5">
    <source>
        <dbReference type="ARBA" id="ARBA00023211"/>
    </source>
</evidence>
<evidence type="ECO:0000256" key="2">
    <source>
        <dbReference type="ARBA" id="ARBA00022723"/>
    </source>
</evidence>
<evidence type="ECO:0000256" key="3">
    <source>
        <dbReference type="ARBA" id="ARBA00022801"/>
    </source>
</evidence>
<comment type="catalytic activity">
    <reaction evidence="6">
        <text>O-phospho-L-seryl-[protein] + H2O = L-seryl-[protein] + phosphate</text>
        <dbReference type="Rhea" id="RHEA:20629"/>
        <dbReference type="Rhea" id="RHEA-COMP:9863"/>
        <dbReference type="Rhea" id="RHEA-COMP:11604"/>
        <dbReference type="ChEBI" id="CHEBI:15377"/>
        <dbReference type="ChEBI" id="CHEBI:29999"/>
        <dbReference type="ChEBI" id="CHEBI:43474"/>
        <dbReference type="ChEBI" id="CHEBI:83421"/>
        <dbReference type="EC" id="3.1.3.16"/>
    </reaction>
</comment>
<dbReference type="PROSITE" id="PS00125">
    <property type="entry name" value="SER_THR_PHOSPHATASE"/>
    <property type="match status" value="1"/>
</dbReference>
<organism evidence="10 11">
    <name type="scientific">Tritrichomonas foetus</name>
    <dbReference type="NCBI Taxonomy" id="1144522"/>
    <lineage>
        <taxon>Eukaryota</taxon>
        <taxon>Metamonada</taxon>
        <taxon>Parabasalia</taxon>
        <taxon>Tritrichomonadida</taxon>
        <taxon>Tritrichomonadidae</taxon>
        <taxon>Tritrichomonas</taxon>
    </lineage>
</organism>
<evidence type="ECO:0000259" key="9">
    <source>
        <dbReference type="PROSITE" id="PS00125"/>
    </source>
</evidence>
<dbReference type="PANTHER" id="PTHR11668">
    <property type="entry name" value="SERINE/THREONINE PROTEIN PHOSPHATASE"/>
    <property type="match status" value="1"/>
</dbReference>
<proteinExistence type="inferred from homology"/>
<dbReference type="EMBL" id="MLAK01000787">
    <property type="protein sequence ID" value="OHT04602.1"/>
    <property type="molecule type" value="Genomic_DNA"/>
</dbReference>
<dbReference type="GeneID" id="94840523"/>
<dbReference type="Pfam" id="PF00149">
    <property type="entry name" value="Metallophos"/>
    <property type="match status" value="1"/>
</dbReference>
<dbReference type="GO" id="GO:0004722">
    <property type="term" value="F:protein serine/threonine phosphatase activity"/>
    <property type="evidence" value="ECO:0007669"/>
    <property type="project" value="UniProtKB-EC"/>
</dbReference>
<sequence length="396" mass="45371">MNTIHEMFAAYQSSLNVDVTLASTRKVTFNLPQFSKNYFTILCNEAKNAFKNDSTVIEIDPPIVVIGDIHGHLLDMIRIFQSFGIPPLHKYLFLGDLVDRGEFSLETVTLIFIMKCLFPDKIFVVRGNHEFESVNEQNNFVTCIERNYPKSNIYKSFLEVFSYLPLAAIIDKNTFCVHGGIGPYITSVNDIRRIERPLNTLENEIVRNTVWSDPSEIVTGFEPSPRKIGYLYGKEPLFSFLQNSNFIRILRGHSFVQTGIQKNFNDRCITIFSASNYTGSKKNPSGVYVFLEKGKEKVELFPPIEFFLRGCAKFNKINDGAEDNNENNKETISKKDQLLNGKSKINMVKSFTTINSFRNDQPRSPTRDGLPKPSYSNRCFNIIDPKLTMTTFKKKY</sequence>
<evidence type="ECO:0000256" key="6">
    <source>
        <dbReference type="ARBA" id="ARBA00047761"/>
    </source>
</evidence>